<protein>
    <submittedName>
        <fullName evidence="1">Uncharacterized protein</fullName>
    </submittedName>
</protein>
<dbReference type="InParanoid" id="A0A2J7PFB1"/>
<comment type="caution">
    <text evidence="1">The sequence shown here is derived from an EMBL/GenBank/DDBJ whole genome shotgun (WGS) entry which is preliminary data.</text>
</comment>
<sequence length="130" mass="15160">PLNYSSPNIEIQEASSCKYLRAAKFAYHRNDSNWETLTPRRQITSICALFKAYTGELGRKATGDRLQRPCHLSRVDHDRKIRSRQQKADIGKYSFVNRTIQLWNQLLVDAVETLSCKSRKFRKRRSEDVG</sequence>
<dbReference type="AlphaFoldDB" id="A0A2J7PFB1"/>
<feature type="non-terminal residue" evidence="1">
    <location>
        <position position="1"/>
    </location>
</feature>
<reference evidence="1 2" key="1">
    <citation type="submission" date="2017-12" db="EMBL/GenBank/DDBJ databases">
        <title>Hemimetabolous genomes reveal molecular basis of termite eusociality.</title>
        <authorList>
            <person name="Harrison M.C."/>
            <person name="Jongepier E."/>
            <person name="Robertson H.M."/>
            <person name="Arning N."/>
            <person name="Bitard-Feildel T."/>
            <person name="Chao H."/>
            <person name="Childers C.P."/>
            <person name="Dinh H."/>
            <person name="Doddapaneni H."/>
            <person name="Dugan S."/>
            <person name="Gowin J."/>
            <person name="Greiner C."/>
            <person name="Han Y."/>
            <person name="Hu H."/>
            <person name="Hughes D.S.T."/>
            <person name="Huylmans A.-K."/>
            <person name="Kemena C."/>
            <person name="Kremer L.P.M."/>
            <person name="Lee S.L."/>
            <person name="Lopez-Ezquerra A."/>
            <person name="Mallet L."/>
            <person name="Monroy-Kuhn J.M."/>
            <person name="Moser A."/>
            <person name="Murali S.C."/>
            <person name="Muzny D.M."/>
            <person name="Otani S."/>
            <person name="Piulachs M.-D."/>
            <person name="Poelchau M."/>
            <person name="Qu J."/>
            <person name="Schaub F."/>
            <person name="Wada-Katsumata A."/>
            <person name="Worley K.C."/>
            <person name="Xie Q."/>
            <person name="Ylla G."/>
            <person name="Poulsen M."/>
            <person name="Gibbs R.A."/>
            <person name="Schal C."/>
            <person name="Richards S."/>
            <person name="Belles X."/>
            <person name="Korb J."/>
            <person name="Bornberg-Bauer E."/>
        </authorList>
    </citation>
    <scope>NUCLEOTIDE SEQUENCE [LARGE SCALE GENOMIC DNA]</scope>
    <source>
        <tissue evidence="1">Whole body</tissue>
    </source>
</reference>
<keyword evidence="2" id="KW-1185">Reference proteome</keyword>
<name>A0A2J7PFB1_9NEOP</name>
<evidence type="ECO:0000313" key="1">
    <source>
        <dbReference type="EMBL" id="PNF15007.1"/>
    </source>
</evidence>
<proteinExistence type="predicted"/>
<evidence type="ECO:0000313" key="2">
    <source>
        <dbReference type="Proteomes" id="UP000235965"/>
    </source>
</evidence>
<dbReference type="EMBL" id="NEVH01026050">
    <property type="protein sequence ID" value="PNF15007.1"/>
    <property type="molecule type" value="Genomic_DNA"/>
</dbReference>
<accession>A0A2J7PFB1</accession>
<organism evidence="1 2">
    <name type="scientific">Cryptotermes secundus</name>
    <dbReference type="NCBI Taxonomy" id="105785"/>
    <lineage>
        <taxon>Eukaryota</taxon>
        <taxon>Metazoa</taxon>
        <taxon>Ecdysozoa</taxon>
        <taxon>Arthropoda</taxon>
        <taxon>Hexapoda</taxon>
        <taxon>Insecta</taxon>
        <taxon>Pterygota</taxon>
        <taxon>Neoptera</taxon>
        <taxon>Polyneoptera</taxon>
        <taxon>Dictyoptera</taxon>
        <taxon>Blattodea</taxon>
        <taxon>Blattoidea</taxon>
        <taxon>Termitoidae</taxon>
        <taxon>Kalotermitidae</taxon>
        <taxon>Cryptotermitinae</taxon>
        <taxon>Cryptotermes</taxon>
    </lineage>
</organism>
<dbReference type="Proteomes" id="UP000235965">
    <property type="component" value="Unassembled WGS sequence"/>
</dbReference>
<gene>
    <name evidence="1" type="ORF">B7P43_G18909</name>
</gene>